<dbReference type="GO" id="GO:0006270">
    <property type="term" value="P:DNA replication initiation"/>
    <property type="evidence" value="ECO:0007669"/>
    <property type="project" value="InterPro"/>
</dbReference>
<evidence type="ECO:0000256" key="2">
    <source>
        <dbReference type="SAM" id="Coils"/>
    </source>
</evidence>
<feature type="coiled-coil region" evidence="2">
    <location>
        <begin position="362"/>
        <end position="393"/>
    </location>
</feature>
<dbReference type="RefSeq" id="WP_132115679.1">
    <property type="nucleotide sequence ID" value="NZ_SMJU01000003.1"/>
</dbReference>
<comment type="similarity">
    <text evidence="1">Belongs to the initiator RepB protein family.</text>
</comment>
<dbReference type="InterPro" id="IPR036390">
    <property type="entry name" value="WH_DNA-bd_sf"/>
</dbReference>
<dbReference type="Pfam" id="PF21205">
    <property type="entry name" value="Rep3_C"/>
    <property type="match status" value="1"/>
</dbReference>
<gene>
    <name evidence="4" type="ORF">EZE20_06395</name>
</gene>
<protein>
    <submittedName>
        <fullName evidence="4">RepB family plasmid replication initiator protein</fullName>
    </submittedName>
</protein>
<evidence type="ECO:0000313" key="5">
    <source>
        <dbReference type="Proteomes" id="UP000295706"/>
    </source>
</evidence>
<evidence type="ECO:0000259" key="3">
    <source>
        <dbReference type="Pfam" id="PF01051"/>
    </source>
</evidence>
<dbReference type="OrthoDB" id="9765378at2"/>
<evidence type="ECO:0000313" key="4">
    <source>
        <dbReference type="EMBL" id="TDB67568.1"/>
    </source>
</evidence>
<dbReference type="Proteomes" id="UP000295706">
    <property type="component" value="Unassembled WGS sequence"/>
</dbReference>
<organism evidence="4 5">
    <name type="scientific">Arundinibacter roseus</name>
    <dbReference type="NCBI Taxonomy" id="2070510"/>
    <lineage>
        <taxon>Bacteria</taxon>
        <taxon>Pseudomonadati</taxon>
        <taxon>Bacteroidota</taxon>
        <taxon>Cytophagia</taxon>
        <taxon>Cytophagales</taxon>
        <taxon>Spirosomataceae</taxon>
        <taxon>Arundinibacter</taxon>
    </lineage>
</organism>
<keyword evidence="2" id="KW-0175">Coiled coil</keyword>
<dbReference type="InterPro" id="IPR000525">
    <property type="entry name" value="Initiator_Rep_WH1"/>
</dbReference>
<dbReference type="AlphaFoldDB" id="A0A4R4KHM8"/>
<dbReference type="InterPro" id="IPR036388">
    <property type="entry name" value="WH-like_DNA-bd_sf"/>
</dbReference>
<proteinExistence type="inferred from homology"/>
<feature type="domain" description="Initiator Rep protein WH1" evidence="3">
    <location>
        <begin position="19"/>
        <end position="173"/>
    </location>
</feature>
<reference evidence="4 5" key="1">
    <citation type="submission" date="2019-02" db="EMBL/GenBank/DDBJ databases">
        <title>Arundinibacter roseus gen. nov., sp. nov., a new member of the family Cytophagaceae.</title>
        <authorList>
            <person name="Szuroczki S."/>
            <person name="Khayer B."/>
            <person name="Sproer C."/>
            <person name="Toumi M."/>
            <person name="Szabo A."/>
            <person name="Felfoldi T."/>
            <person name="Schumann P."/>
            <person name="Toth E."/>
        </authorList>
    </citation>
    <scope>NUCLEOTIDE SEQUENCE [LARGE SCALE GENOMIC DNA]</scope>
    <source>
        <strain evidence="4 5">DMA-k-7a</strain>
    </source>
</reference>
<keyword evidence="5" id="KW-1185">Reference proteome</keyword>
<name>A0A4R4KHM8_9BACT</name>
<comment type="caution">
    <text evidence="4">The sequence shown here is derived from an EMBL/GenBank/DDBJ whole genome shotgun (WGS) entry which is preliminary data.</text>
</comment>
<sequence length="473" mass="55505">MADEKENQHAKKYTSITLIKKSNELVEARYRFTLWEIRLFEKMVKEIRQNDTDFKQVDIFIRDFISEYDKKPNGKLYQEIRKAEELLLNRVVHIPYVDEAGDHRLKSYPLMSMVDRPRDVGDYGKEDGFISLKFNGELSPYLLQLKKRYTQYDPEITMQIDSAYVIRTYELLKLYEYVGSKTVGFDEFREMIGAKEFDGRLKKVLKDTLKTWEHIKQRVLEPAYREINEKADITFEYEPTYERKKGVGRKKVSGIRFFNIKAAKVKGKVSVPYTTISSSPGNEFEEIYQAVKDHVDSHTVEKWFREFSQDQIWRGIQYTLHCLEDGQKIRNVGGFLQAMVSVPNLVDPFEVQKKTQQQATRKQDQHKQRTQLIQNLEQHREQLQVSLFDKQLEISLGLIETKPGLQTKLVEKAGNNLFARYDASLSFEQNLLNSPFKAFVVNFVTGEYPRHFQALNSEFKAMTDTLDEQLAGM</sequence>
<dbReference type="Gene3D" id="1.10.10.10">
    <property type="entry name" value="Winged helix-like DNA-binding domain superfamily/Winged helix DNA-binding domain"/>
    <property type="match status" value="2"/>
</dbReference>
<evidence type="ECO:0000256" key="1">
    <source>
        <dbReference type="ARBA" id="ARBA00038283"/>
    </source>
</evidence>
<dbReference type="GO" id="GO:0003887">
    <property type="term" value="F:DNA-directed DNA polymerase activity"/>
    <property type="evidence" value="ECO:0007669"/>
    <property type="project" value="InterPro"/>
</dbReference>
<dbReference type="Pfam" id="PF01051">
    <property type="entry name" value="Rep3_N"/>
    <property type="match status" value="1"/>
</dbReference>
<dbReference type="SUPFAM" id="SSF46785">
    <property type="entry name" value="Winged helix' DNA-binding domain"/>
    <property type="match status" value="2"/>
</dbReference>
<accession>A0A4R4KHM8</accession>
<dbReference type="EMBL" id="SMJU01000003">
    <property type="protein sequence ID" value="TDB67568.1"/>
    <property type="molecule type" value="Genomic_DNA"/>
</dbReference>